<dbReference type="Pfam" id="PF13545">
    <property type="entry name" value="HTH_Crp_2"/>
    <property type="match status" value="1"/>
</dbReference>
<protein>
    <submittedName>
        <fullName evidence="6">cAMP-binding protein-catabolite gene activator and regulatory subunit of cAMP-dependent protein kinase</fullName>
    </submittedName>
</protein>
<comment type="caution">
    <text evidence="6">The sequence shown here is derived from an EMBL/GenBank/DDBJ whole genome shotgun (WGS) entry which is preliminary data.</text>
</comment>
<dbReference type="OrthoDB" id="3525895at2"/>
<dbReference type="GO" id="GO:0003677">
    <property type="term" value="F:DNA binding"/>
    <property type="evidence" value="ECO:0007669"/>
    <property type="project" value="UniProtKB-KW"/>
</dbReference>
<name>A0P0N4_ROSAI</name>
<reference evidence="6 7" key="1">
    <citation type="submission" date="2006-05" db="EMBL/GenBank/DDBJ databases">
        <authorList>
            <person name="King G."/>
            <person name="Ferriera S."/>
            <person name="Johnson J."/>
            <person name="Kravitz S."/>
            <person name="Beeson K."/>
            <person name="Sutton G."/>
            <person name="Rogers Y.-H."/>
            <person name="Friedman R."/>
            <person name="Frazier M."/>
            <person name="Venter J.C."/>
        </authorList>
    </citation>
    <scope>NUCLEOTIDE SEQUENCE [LARGE SCALE GENOMIC DNA]</scope>
    <source>
        <strain evidence="7">ATCC 25650 / DSM 13394 / JCM 20685 / NBRC 16684 / NCIMB 2208 / IAM 12614 / B1</strain>
    </source>
</reference>
<dbReference type="SUPFAM" id="SSF46785">
    <property type="entry name" value="Winged helix' DNA-binding domain"/>
    <property type="match status" value="1"/>
</dbReference>
<dbReference type="AlphaFoldDB" id="A0P0N4"/>
<keyword evidence="3" id="KW-0804">Transcription</keyword>
<dbReference type="CDD" id="cd00038">
    <property type="entry name" value="CAP_ED"/>
    <property type="match status" value="1"/>
</dbReference>
<dbReference type="InterPro" id="IPR018490">
    <property type="entry name" value="cNMP-bd_dom_sf"/>
</dbReference>
<keyword evidence="1" id="KW-0805">Transcription regulation</keyword>
<evidence type="ECO:0000259" key="4">
    <source>
        <dbReference type="PROSITE" id="PS50042"/>
    </source>
</evidence>
<dbReference type="InterPro" id="IPR050397">
    <property type="entry name" value="Env_Response_Regulators"/>
</dbReference>
<dbReference type="GeneID" id="68849062"/>
<keyword evidence="2" id="KW-0238">DNA-binding</keyword>
<dbReference type="PANTHER" id="PTHR24567:SF74">
    <property type="entry name" value="HTH-TYPE TRANSCRIPTIONAL REGULATOR ARCR"/>
    <property type="match status" value="1"/>
</dbReference>
<dbReference type="InterPro" id="IPR000595">
    <property type="entry name" value="cNMP-bd_dom"/>
</dbReference>
<dbReference type="eggNOG" id="COG0664">
    <property type="taxonomic scope" value="Bacteria"/>
</dbReference>
<dbReference type="PROSITE" id="PS50042">
    <property type="entry name" value="CNMP_BINDING_3"/>
    <property type="match status" value="1"/>
</dbReference>
<dbReference type="EMBL" id="AAUW01000021">
    <property type="protein sequence ID" value="EAV41348.1"/>
    <property type="molecule type" value="Genomic_DNA"/>
</dbReference>
<dbReference type="GO" id="GO:0003700">
    <property type="term" value="F:DNA-binding transcription factor activity"/>
    <property type="evidence" value="ECO:0007669"/>
    <property type="project" value="TreeGrafter"/>
</dbReference>
<dbReference type="PANTHER" id="PTHR24567">
    <property type="entry name" value="CRP FAMILY TRANSCRIPTIONAL REGULATORY PROTEIN"/>
    <property type="match status" value="1"/>
</dbReference>
<proteinExistence type="predicted"/>
<dbReference type="RefSeq" id="WP_006938596.1">
    <property type="nucleotide sequence ID" value="NZ_AAUW01000021.1"/>
</dbReference>
<dbReference type="InterPro" id="IPR014710">
    <property type="entry name" value="RmlC-like_jellyroll"/>
</dbReference>
<dbReference type="GO" id="GO:0005829">
    <property type="term" value="C:cytosol"/>
    <property type="evidence" value="ECO:0007669"/>
    <property type="project" value="TreeGrafter"/>
</dbReference>
<evidence type="ECO:0000313" key="6">
    <source>
        <dbReference type="EMBL" id="EAV41348.1"/>
    </source>
</evidence>
<evidence type="ECO:0000256" key="3">
    <source>
        <dbReference type="ARBA" id="ARBA00023163"/>
    </source>
</evidence>
<accession>A0P0N4</accession>
<dbReference type="GO" id="GO:0016301">
    <property type="term" value="F:kinase activity"/>
    <property type="evidence" value="ECO:0007669"/>
    <property type="project" value="UniProtKB-KW"/>
</dbReference>
<dbReference type="Pfam" id="PF00027">
    <property type="entry name" value="cNMP_binding"/>
    <property type="match status" value="1"/>
</dbReference>
<dbReference type="SUPFAM" id="SSF51206">
    <property type="entry name" value="cAMP-binding domain-like"/>
    <property type="match status" value="1"/>
</dbReference>
<evidence type="ECO:0000256" key="1">
    <source>
        <dbReference type="ARBA" id="ARBA00023015"/>
    </source>
</evidence>
<organism evidence="6 7">
    <name type="scientific">Roseibium aggregatum (strain ATCC 25650 / DSM 13394 / JCM 20685 / NBRC 16684 / NCIMB 2208 / IAM 12614 / B1)</name>
    <name type="common">Stappia aggregata</name>
    <dbReference type="NCBI Taxonomy" id="384765"/>
    <lineage>
        <taxon>Bacteria</taxon>
        <taxon>Pseudomonadati</taxon>
        <taxon>Pseudomonadota</taxon>
        <taxon>Alphaproteobacteria</taxon>
        <taxon>Hyphomicrobiales</taxon>
        <taxon>Stappiaceae</taxon>
        <taxon>Roseibium</taxon>
    </lineage>
</organism>
<feature type="domain" description="HTH crp-type" evidence="5">
    <location>
        <begin position="141"/>
        <end position="218"/>
    </location>
</feature>
<evidence type="ECO:0000313" key="7">
    <source>
        <dbReference type="Proteomes" id="UP000004848"/>
    </source>
</evidence>
<dbReference type="InterPro" id="IPR036390">
    <property type="entry name" value="WH_DNA-bd_sf"/>
</dbReference>
<dbReference type="PROSITE" id="PS51063">
    <property type="entry name" value="HTH_CRP_2"/>
    <property type="match status" value="1"/>
</dbReference>
<gene>
    <name evidence="6" type="ORF">SIAM614_01119</name>
</gene>
<dbReference type="InterPro" id="IPR012318">
    <property type="entry name" value="HTH_CRP"/>
</dbReference>
<dbReference type="Gene3D" id="2.60.120.10">
    <property type="entry name" value="Jelly Rolls"/>
    <property type="match status" value="1"/>
</dbReference>
<dbReference type="SMART" id="SM00100">
    <property type="entry name" value="cNMP"/>
    <property type="match status" value="1"/>
</dbReference>
<keyword evidence="6" id="KW-0808">Transferase</keyword>
<evidence type="ECO:0000259" key="5">
    <source>
        <dbReference type="PROSITE" id="PS51063"/>
    </source>
</evidence>
<feature type="domain" description="Cyclic nucleotide-binding" evidence="4">
    <location>
        <begin position="18"/>
        <end position="107"/>
    </location>
</feature>
<keyword evidence="6" id="KW-0418">Kinase</keyword>
<dbReference type="Proteomes" id="UP000004848">
    <property type="component" value="Unassembled WGS sequence"/>
</dbReference>
<evidence type="ECO:0000256" key="2">
    <source>
        <dbReference type="ARBA" id="ARBA00023125"/>
    </source>
</evidence>
<sequence length="229" mass="25202">MFHWPKELKFSPGELSIDLLANARRNVLPDGGVIYLQEDPADVFYIVVSGYVRLSYLLEDGTSILYAIVPPGNSFGELGVLDGSVYQDTASAIGPVSYLTLRADLFRGGGSDCAKLMSALNELVIDRYKTYIDATKVLYLSSLTSRLALSILRLAKMMGQKVEFEGRTYEYLGPMVTQSDLGSMARGTRGNVNKILKKWQQSGLITVSDRKIILIKPDQLEQESFASGG</sequence>